<evidence type="ECO:0000256" key="1">
    <source>
        <dbReference type="SAM" id="MobiDB-lite"/>
    </source>
</evidence>
<dbReference type="RefSeq" id="XP_015601971.1">
    <property type="nucleotide sequence ID" value="XM_015746485.2"/>
</dbReference>
<evidence type="ECO:0000313" key="5">
    <source>
        <dbReference type="RefSeq" id="XP_015601971.1"/>
    </source>
</evidence>
<dbReference type="RefSeq" id="XP_024943965.1">
    <property type="nucleotide sequence ID" value="XM_025088197.1"/>
</dbReference>
<evidence type="ECO:0000256" key="2">
    <source>
        <dbReference type="SAM" id="Phobius"/>
    </source>
</evidence>
<evidence type="ECO:0000313" key="3">
    <source>
        <dbReference type="Proteomes" id="UP000694920"/>
    </source>
</evidence>
<organism evidence="3 6">
    <name type="scientific">Cephus cinctus</name>
    <name type="common">Wheat stem sawfly</name>
    <dbReference type="NCBI Taxonomy" id="211228"/>
    <lineage>
        <taxon>Eukaryota</taxon>
        <taxon>Metazoa</taxon>
        <taxon>Ecdysozoa</taxon>
        <taxon>Arthropoda</taxon>
        <taxon>Hexapoda</taxon>
        <taxon>Insecta</taxon>
        <taxon>Pterygota</taxon>
        <taxon>Neoptera</taxon>
        <taxon>Endopterygota</taxon>
        <taxon>Hymenoptera</taxon>
        <taxon>Cephoidea</taxon>
        <taxon>Cephidae</taxon>
        <taxon>Cephus</taxon>
    </lineage>
</organism>
<keyword evidence="2" id="KW-0812">Transmembrane</keyword>
<evidence type="ECO:0000313" key="7">
    <source>
        <dbReference type="RefSeq" id="XP_015601974.1"/>
    </source>
</evidence>
<dbReference type="KEGG" id="ccin:107270974"/>
<evidence type="ECO:0000313" key="4">
    <source>
        <dbReference type="RefSeq" id="XP_015601970.1"/>
    </source>
</evidence>
<proteinExistence type="predicted"/>
<dbReference type="AlphaFoldDB" id="A0AAJ7C5T8"/>
<keyword evidence="3" id="KW-1185">Reference proteome</keyword>
<accession>A0AAJ7C5T8</accession>
<reference evidence="4 5" key="1">
    <citation type="submission" date="2025-04" db="UniProtKB">
        <authorList>
            <consortium name="RefSeq"/>
        </authorList>
    </citation>
    <scope>IDENTIFICATION</scope>
</reference>
<dbReference type="GeneID" id="107270974"/>
<dbReference type="Proteomes" id="UP000694920">
    <property type="component" value="Unplaced"/>
</dbReference>
<feature type="transmembrane region" description="Helical" evidence="2">
    <location>
        <begin position="7"/>
        <end position="28"/>
    </location>
</feature>
<feature type="compositionally biased region" description="Basic and acidic residues" evidence="1">
    <location>
        <begin position="132"/>
        <end position="147"/>
    </location>
</feature>
<evidence type="ECO:0000313" key="8">
    <source>
        <dbReference type="RefSeq" id="XP_015601975.1"/>
    </source>
</evidence>
<dbReference type="RefSeq" id="XP_015601970.1">
    <property type="nucleotide sequence ID" value="XM_015746484.2"/>
</dbReference>
<dbReference type="RefSeq" id="XP_015601974.1">
    <property type="nucleotide sequence ID" value="XM_015746488.2"/>
</dbReference>
<dbReference type="RefSeq" id="XP_015601975.1">
    <property type="nucleotide sequence ID" value="XM_015746489.2"/>
</dbReference>
<evidence type="ECO:0000313" key="6">
    <source>
        <dbReference type="RefSeq" id="XP_015601973.1"/>
    </source>
</evidence>
<sequence length="153" mass="17740">MIISGSVVCFFYLFIDLPVYLIQFTFGFQDSKTLLLFRPHGIGTHPWSLREQKTFLSTRAGTEMHKQNGGVLSKIIINFTFQLECAIYVDDIWNGRMPREVEKEGTKRWRHELRSRVFLCDCIKADGGWDGAKERNGRNRKENDSDYLRGSVA</sequence>
<keyword evidence="2" id="KW-0472">Membrane</keyword>
<protein>
    <submittedName>
        <fullName evidence="4 5">Uncharacterized protein LOC107270974 isoform X1</fullName>
    </submittedName>
</protein>
<name>A0AAJ7C5T8_CEPCN</name>
<dbReference type="RefSeq" id="XP_015601973.1">
    <property type="nucleotide sequence ID" value="XM_015746487.2"/>
</dbReference>
<gene>
    <name evidence="4 5 6 7 8 9" type="primary">LOC107270974</name>
</gene>
<keyword evidence="2" id="KW-1133">Transmembrane helix</keyword>
<evidence type="ECO:0000313" key="9">
    <source>
        <dbReference type="RefSeq" id="XP_024943965.1"/>
    </source>
</evidence>
<feature type="region of interest" description="Disordered" evidence="1">
    <location>
        <begin position="132"/>
        <end position="153"/>
    </location>
</feature>